<evidence type="ECO:0000256" key="2">
    <source>
        <dbReference type="ARBA" id="ARBA00022448"/>
    </source>
</evidence>
<comment type="subcellular location">
    <subcellularLocation>
        <location evidence="1">Cell membrane</location>
        <topology evidence="1">Multi-pass membrane protein</topology>
    </subcellularLocation>
</comment>
<dbReference type="GO" id="GO:0022857">
    <property type="term" value="F:transmembrane transporter activity"/>
    <property type="evidence" value="ECO:0007669"/>
    <property type="project" value="InterPro"/>
</dbReference>
<dbReference type="PANTHER" id="PTHR23501:SF191">
    <property type="entry name" value="VACUOLAR BASIC AMINO ACID TRANSPORTER 4"/>
    <property type="match status" value="1"/>
</dbReference>
<comment type="caution">
    <text evidence="9">The sequence shown here is derived from an EMBL/GenBank/DDBJ whole genome shotgun (WGS) entry which is preliminary data.</text>
</comment>
<feature type="transmembrane region" description="Helical" evidence="7">
    <location>
        <begin position="257"/>
        <end position="274"/>
    </location>
</feature>
<dbReference type="InterPro" id="IPR011701">
    <property type="entry name" value="MFS"/>
</dbReference>
<evidence type="ECO:0000313" key="10">
    <source>
        <dbReference type="Proteomes" id="UP000004470"/>
    </source>
</evidence>
<reference evidence="9" key="1">
    <citation type="submission" date="2010-07" db="EMBL/GenBank/DDBJ databases">
        <authorList>
            <person name="Muzny D."/>
            <person name="Qin X."/>
            <person name="Deng J."/>
            <person name="Jiang H."/>
            <person name="Liu Y."/>
            <person name="Qu J."/>
            <person name="Song X.-Z."/>
            <person name="Zhang L."/>
            <person name="Thornton R."/>
            <person name="Coyle M."/>
            <person name="Francisco L."/>
            <person name="Jackson L."/>
            <person name="Javaid M."/>
            <person name="Korchina V."/>
            <person name="Kovar C."/>
            <person name="Mata R."/>
            <person name="Mathew T."/>
            <person name="Ngo R."/>
            <person name="Nguyen L."/>
            <person name="Nguyen N."/>
            <person name="Okwuonu G."/>
            <person name="Ongeri F."/>
            <person name="Pham C."/>
            <person name="Simmons D."/>
            <person name="Wilczek-Boney K."/>
            <person name="Hale W."/>
            <person name="Jakkamsetti A."/>
            <person name="Pham P."/>
            <person name="Ruth R."/>
            <person name="San Lucas F."/>
            <person name="Warren J."/>
            <person name="Zhang J."/>
            <person name="Zhao Z."/>
            <person name="Zhou C."/>
            <person name="Zhu D."/>
            <person name="Lee S."/>
            <person name="Bess C."/>
            <person name="Blankenburg K."/>
            <person name="Forbes L."/>
            <person name="Fu Q."/>
            <person name="Gubbala S."/>
            <person name="Hirani K."/>
            <person name="Jayaseelan J.C."/>
            <person name="Lara F."/>
            <person name="Munidasa M."/>
            <person name="Palculict T."/>
            <person name="Patil S."/>
            <person name="Pu L.-L."/>
            <person name="Saada N."/>
            <person name="Tang L."/>
            <person name="Weissenberger G."/>
            <person name="Zhu Y."/>
            <person name="Hemphill L."/>
            <person name="Shang Y."/>
            <person name="Youmans B."/>
            <person name="Ayvaz T."/>
            <person name="Ross M."/>
            <person name="Santibanez J."/>
            <person name="Aqrawi P."/>
            <person name="Gross S."/>
            <person name="Joshi V."/>
            <person name="Fowler G."/>
            <person name="Nazareth L."/>
            <person name="Reid J."/>
            <person name="Worley K."/>
            <person name="Petrosino J."/>
            <person name="Highlander S."/>
            <person name="Gibbs R."/>
        </authorList>
    </citation>
    <scope>NUCLEOTIDE SEQUENCE [LARGE SCALE GENOMIC DNA]</scope>
    <source>
        <strain evidence="9">DSM 20284</strain>
    </source>
</reference>
<feature type="transmembrane region" description="Helical" evidence="7">
    <location>
        <begin position="487"/>
        <end position="512"/>
    </location>
</feature>
<dbReference type="eggNOG" id="COG2814">
    <property type="taxonomic scope" value="Bacteria"/>
</dbReference>
<feature type="transmembrane region" description="Helical" evidence="7">
    <location>
        <begin position="328"/>
        <end position="349"/>
    </location>
</feature>
<dbReference type="PANTHER" id="PTHR23501">
    <property type="entry name" value="MAJOR FACILITATOR SUPERFAMILY"/>
    <property type="match status" value="1"/>
</dbReference>
<evidence type="ECO:0000313" key="9">
    <source>
        <dbReference type="EMBL" id="EFL95952.1"/>
    </source>
</evidence>
<evidence type="ECO:0000256" key="7">
    <source>
        <dbReference type="SAM" id="Phobius"/>
    </source>
</evidence>
<keyword evidence="10" id="KW-1185">Reference proteome</keyword>
<dbReference type="PRINTS" id="PR01036">
    <property type="entry name" value="TCRTETB"/>
</dbReference>
<evidence type="ECO:0000256" key="5">
    <source>
        <dbReference type="ARBA" id="ARBA00022989"/>
    </source>
</evidence>
<dbReference type="AlphaFoldDB" id="E0NE69"/>
<evidence type="ECO:0000256" key="1">
    <source>
        <dbReference type="ARBA" id="ARBA00004651"/>
    </source>
</evidence>
<feature type="transmembrane region" description="Helical" evidence="7">
    <location>
        <begin position="166"/>
        <end position="188"/>
    </location>
</feature>
<dbReference type="GO" id="GO:0005886">
    <property type="term" value="C:plasma membrane"/>
    <property type="evidence" value="ECO:0007669"/>
    <property type="project" value="UniProtKB-SubCell"/>
</dbReference>
<dbReference type="InterPro" id="IPR004638">
    <property type="entry name" value="EmrB-like"/>
</dbReference>
<evidence type="ECO:0000256" key="3">
    <source>
        <dbReference type="ARBA" id="ARBA00022475"/>
    </source>
</evidence>
<gene>
    <name evidence="9" type="ORF">HMPREF0623_0003</name>
</gene>
<dbReference type="SUPFAM" id="SSF103473">
    <property type="entry name" value="MFS general substrate transporter"/>
    <property type="match status" value="1"/>
</dbReference>
<dbReference type="NCBIfam" id="TIGR00711">
    <property type="entry name" value="efflux_EmrB"/>
    <property type="match status" value="1"/>
</dbReference>
<dbReference type="Gene3D" id="1.20.1250.20">
    <property type="entry name" value="MFS general substrate transporter like domains"/>
    <property type="match status" value="1"/>
</dbReference>
<keyword evidence="4 7" id="KW-0812">Transmembrane</keyword>
<keyword evidence="6 7" id="KW-0472">Membrane</keyword>
<evidence type="ECO:0000256" key="6">
    <source>
        <dbReference type="ARBA" id="ARBA00023136"/>
    </source>
</evidence>
<sequence length="521" mass="57489">MHKNLWRGWEFFPALFYIITVNKNEHFKREVMMKKKQTNVALVTVAIFVATFMSAIEGTIVSTAMPTIVGDLHGVNLMNWVISIFLLTNAIFTPIYGKLSDIFGRKRVFIIGIIIFLIGSMLSGLAHSMTTLIIWRALQGIGAGSIMPVSNTIIADIYSLEKRAKVMGLNGSAWGIASIIAPLLGGFIVDNLSWHWIFFINVPIGIITIILIQLYLKEEVSVHRKKIDYWGSVWLMLSLLGLMYGFQLLGESTASKLILGLSFIIFVVAGALFIRQERRAEDPIIFLDLFNDRTFVIQNVATMLVSGLLIGFEVYLPTWTQGILGLPASLAGFAVTPSSVLWIFGSFLAGKMLVKLKANQILRISLTILAIGSFLLAVIPASTPFVAFFFIAAILGVGFGITITSTLVISQQLVSKDRIGVATSFNTLAKTLGQTIMMSVFGIIMNGTINMGIAHHPRINMTMMNQVINPQTAKQLPANLLPTLRDILYSALHNIYICGFILIIVAIVINAFSRPRTQKNK</sequence>
<keyword evidence="2" id="KW-0813">Transport</keyword>
<feature type="domain" description="Major facilitator superfamily (MFS) profile" evidence="8">
    <location>
        <begin position="43"/>
        <end position="518"/>
    </location>
</feature>
<dbReference type="HOGENOM" id="CLU_000960_2_5_9"/>
<feature type="transmembrane region" description="Helical" evidence="7">
    <location>
        <begin position="40"/>
        <end position="65"/>
    </location>
</feature>
<keyword evidence="3" id="KW-1003">Cell membrane</keyword>
<dbReference type="InterPro" id="IPR036259">
    <property type="entry name" value="MFS_trans_sf"/>
</dbReference>
<evidence type="ECO:0000256" key="4">
    <source>
        <dbReference type="ARBA" id="ARBA00022692"/>
    </source>
</evidence>
<organism evidence="9 10">
    <name type="scientific">Pediococcus acidilactici DSM 20284</name>
    <dbReference type="NCBI Taxonomy" id="862514"/>
    <lineage>
        <taxon>Bacteria</taxon>
        <taxon>Bacillati</taxon>
        <taxon>Bacillota</taxon>
        <taxon>Bacilli</taxon>
        <taxon>Lactobacillales</taxon>
        <taxon>Lactobacillaceae</taxon>
        <taxon>Pediococcus</taxon>
        <taxon>Pediococcus acidilactici group</taxon>
    </lineage>
</organism>
<dbReference type="FunFam" id="1.20.1720.10:FF:000004">
    <property type="entry name" value="EmrB/QacA family drug resistance transporter"/>
    <property type="match status" value="1"/>
</dbReference>
<keyword evidence="5 7" id="KW-1133">Transmembrane helix</keyword>
<evidence type="ECO:0000259" key="8">
    <source>
        <dbReference type="PROSITE" id="PS50850"/>
    </source>
</evidence>
<dbReference type="CDD" id="cd17502">
    <property type="entry name" value="MFS_Azr1_MDR_like"/>
    <property type="match status" value="1"/>
</dbReference>
<feature type="transmembrane region" description="Helical" evidence="7">
    <location>
        <begin position="194"/>
        <end position="215"/>
    </location>
</feature>
<dbReference type="PROSITE" id="PS50850">
    <property type="entry name" value="MFS"/>
    <property type="match status" value="1"/>
</dbReference>
<feature type="transmembrane region" description="Helical" evidence="7">
    <location>
        <begin position="108"/>
        <end position="127"/>
    </location>
</feature>
<feature type="transmembrane region" description="Helical" evidence="7">
    <location>
        <begin position="227"/>
        <end position="245"/>
    </location>
</feature>
<feature type="transmembrane region" description="Helical" evidence="7">
    <location>
        <begin position="295"/>
        <end position="316"/>
    </location>
</feature>
<dbReference type="Pfam" id="PF07690">
    <property type="entry name" value="MFS_1"/>
    <property type="match status" value="1"/>
</dbReference>
<accession>E0NE69</accession>
<feature type="transmembrane region" description="Helical" evidence="7">
    <location>
        <begin position="385"/>
        <end position="410"/>
    </location>
</feature>
<dbReference type="InterPro" id="IPR020846">
    <property type="entry name" value="MFS_dom"/>
</dbReference>
<dbReference type="Proteomes" id="UP000004470">
    <property type="component" value="Unassembled WGS sequence"/>
</dbReference>
<dbReference type="EMBL" id="AEEG01000002">
    <property type="protein sequence ID" value="EFL95952.1"/>
    <property type="molecule type" value="Genomic_DNA"/>
</dbReference>
<feature type="transmembrane region" description="Helical" evidence="7">
    <location>
        <begin position="361"/>
        <end position="379"/>
    </location>
</feature>
<proteinExistence type="predicted"/>
<protein>
    <submittedName>
        <fullName evidence="9">Drug resistance MFS transporter, drug:H+ antiporter-2 family</fullName>
    </submittedName>
</protein>
<feature type="transmembrane region" description="Helical" evidence="7">
    <location>
        <begin position="77"/>
        <end position="96"/>
    </location>
</feature>
<name>E0NE69_PEDAC</name>
<dbReference type="Gene3D" id="1.20.1720.10">
    <property type="entry name" value="Multidrug resistance protein D"/>
    <property type="match status" value="1"/>
</dbReference>
<feature type="transmembrane region" description="Helical" evidence="7">
    <location>
        <begin position="133"/>
        <end position="154"/>
    </location>
</feature>
<feature type="transmembrane region" description="Helical" evidence="7">
    <location>
        <begin position="431"/>
        <end position="454"/>
    </location>
</feature>